<accession>A0A2A5B876</accession>
<evidence type="ECO:0000256" key="1">
    <source>
        <dbReference type="ARBA" id="ARBA00010529"/>
    </source>
</evidence>
<dbReference type="InterPro" id="IPR010992">
    <property type="entry name" value="IHF-like_DNA-bd_dom_sf"/>
</dbReference>
<name>A0A2A5B876_9GAMM</name>
<dbReference type="Gene3D" id="4.10.520.10">
    <property type="entry name" value="IHF-like DNA-binding proteins"/>
    <property type="match status" value="1"/>
</dbReference>
<dbReference type="InterPro" id="IPR000119">
    <property type="entry name" value="Hist_DNA-bd"/>
</dbReference>
<dbReference type="Pfam" id="PF00216">
    <property type="entry name" value="Bac_DNA_binding"/>
    <property type="match status" value="1"/>
</dbReference>
<sequence length="130" mass="14364">MAVKKASKKAATKSKASAVVKRKTPAIQKKFTKTEILNEISENTSLSKKEVAAVLEELGVLIERHVKKRAVGEFTLPGLLKIKSVARPARPARKNVPNPFRPGEMMDIPRKAASIRVKVLPLKKLKEFAL</sequence>
<dbReference type="CDD" id="cd13834">
    <property type="entry name" value="HU_like"/>
    <property type="match status" value="1"/>
</dbReference>
<evidence type="ECO:0000313" key="3">
    <source>
        <dbReference type="EMBL" id="PCJ27794.1"/>
    </source>
</evidence>
<keyword evidence="2 3" id="KW-0238">DNA-binding</keyword>
<comment type="similarity">
    <text evidence="1">Belongs to the bacterial histone-like protein family.</text>
</comment>
<evidence type="ECO:0000256" key="2">
    <source>
        <dbReference type="ARBA" id="ARBA00023125"/>
    </source>
</evidence>
<gene>
    <name evidence="3" type="ORF">COA96_02790</name>
</gene>
<dbReference type="EMBL" id="NVVJ01000005">
    <property type="protein sequence ID" value="PCJ27794.1"/>
    <property type="molecule type" value="Genomic_DNA"/>
</dbReference>
<dbReference type="Proteomes" id="UP000218327">
    <property type="component" value="Unassembled WGS sequence"/>
</dbReference>
<comment type="caution">
    <text evidence="3">The sequence shown here is derived from an EMBL/GenBank/DDBJ whole genome shotgun (WGS) entry which is preliminary data.</text>
</comment>
<evidence type="ECO:0000313" key="4">
    <source>
        <dbReference type="Proteomes" id="UP000218327"/>
    </source>
</evidence>
<protein>
    <submittedName>
        <fullName evidence="3">DNA-binding protein</fullName>
    </submittedName>
</protein>
<organism evidence="3 4">
    <name type="scientific">SAR86 cluster bacterium</name>
    <dbReference type="NCBI Taxonomy" id="2030880"/>
    <lineage>
        <taxon>Bacteria</taxon>
        <taxon>Pseudomonadati</taxon>
        <taxon>Pseudomonadota</taxon>
        <taxon>Gammaproteobacteria</taxon>
        <taxon>SAR86 cluster</taxon>
    </lineage>
</organism>
<dbReference type="AlphaFoldDB" id="A0A2A5B876"/>
<proteinExistence type="inferred from homology"/>
<dbReference type="SUPFAM" id="SSF47729">
    <property type="entry name" value="IHF-like DNA-binding proteins"/>
    <property type="match status" value="1"/>
</dbReference>
<reference evidence="4" key="1">
    <citation type="submission" date="2017-08" db="EMBL/GenBank/DDBJ databases">
        <title>A dynamic microbial community with high functional redundancy inhabits the cold, oxic subseafloor aquifer.</title>
        <authorList>
            <person name="Tully B.J."/>
            <person name="Wheat C.G."/>
            <person name="Glazer B.T."/>
            <person name="Huber J.A."/>
        </authorList>
    </citation>
    <scope>NUCLEOTIDE SEQUENCE [LARGE SCALE GENOMIC DNA]</scope>
</reference>
<dbReference type="GO" id="GO:0003677">
    <property type="term" value="F:DNA binding"/>
    <property type="evidence" value="ECO:0007669"/>
    <property type="project" value="UniProtKB-KW"/>
</dbReference>
<dbReference type="GO" id="GO:0030527">
    <property type="term" value="F:structural constituent of chromatin"/>
    <property type="evidence" value="ECO:0007669"/>
    <property type="project" value="InterPro"/>
</dbReference>